<dbReference type="InterPro" id="IPR003385">
    <property type="entry name" value="Glyco_hydro_77"/>
</dbReference>
<dbReference type="AlphaFoldDB" id="A0A3D8PAI7"/>
<dbReference type="EC" id="2.4.1.25" evidence="3"/>
<accession>A0A3D8PAI7</accession>
<evidence type="ECO:0000256" key="1">
    <source>
        <dbReference type="ARBA" id="ARBA00000439"/>
    </source>
</evidence>
<gene>
    <name evidence="10" type="ORF">DIE28_10215</name>
</gene>
<evidence type="ECO:0000256" key="3">
    <source>
        <dbReference type="ARBA" id="ARBA00012560"/>
    </source>
</evidence>
<dbReference type="Pfam" id="PF02446">
    <property type="entry name" value="Glyco_hydro_77"/>
    <property type="match status" value="1"/>
</dbReference>
<reference evidence="10 11" key="1">
    <citation type="submission" date="2018-05" db="EMBL/GenBank/DDBJ databases">
        <title>Whole genome sequencing of Paracoccus thiocyanatus SST.</title>
        <authorList>
            <person name="Ghosh W."/>
            <person name="Rameez M.J."/>
            <person name="Roy C."/>
        </authorList>
    </citation>
    <scope>NUCLEOTIDE SEQUENCE [LARGE SCALE GENOMIC DNA]</scope>
    <source>
        <strain evidence="10 11">SST</strain>
    </source>
</reference>
<feature type="non-terminal residue" evidence="10">
    <location>
        <position position="1"/>
    </location>
</feature>
<organism evidence="10 11">
    <name type="scientific">Paracoccus thiocyanatus</name>
    <dbReference type="NCBI Taxonomy" id="34006"/>
    <lineage>
        <taxon>Bacteria</taxon>
        <taxon>Pseudomonadati</taxon>
        <taxon>Pseudomonadota</taxon>
        <taxon>Alphaproteobacteria</taxon>
        <taxon>Rhodobacterales</taxon>
        <taxon>Paracoccaceae</taxon>
        <taxon>Paracoccus</taxon>
    </lineage>
</organism>
<comment type="catalytic activity">
    <reaction evidence="1">
        <text>Transfers a segment of a (1-&gt;4)-alpha-D-glucan to a new position in an acceptor, which may be glucose or a (1-&gt;4)-alpha-D-glucan.</text>
        <dbReference type="EC" id="2.4.1.25"/>
    </reaction>
</comment>
<dbReference type="GO" id="GO:0016740">
    <property type="term" value="F:transferase activity"/>
    <property type="evidence" value="ECO:0007669"/>
    <property type="project" value="UniProtKB-KW"/>
</dbReference>
<proteinExistence type="inferred from homology"/>
<dbReference type="InterPro" id="IPR017853">
    <property type="entry name" value="GH"/>
</dbReference>
<keyword evidence="11" id="KW-1185">Reference proteome</keyword>
<comment type="similarity">
    <text evidence="2">Belongs to the disproportionating enzyme family.</text>
</comment>
<evidence type="ECO:0000256" key="6">
    <source>
        <dbReference type="ARBA" id="ARBA00022679"/>
    </source>
</evidence>
<comment type="caution">
    <text evidence="10">The sequence shown here is derived from an EMBL/GenBank/DDBJ whole genome shotgun (WGS) entry which is preliminary data.</text>
</comment>
<protein>
    <recommendedName>
        <fullName evidence="4">4-alpha-glucanotransferase</fullName>
        <ecNumber evidence="3">2.4.1.25</ecNumber>
    </recommendedName>
    <alternativeName>
        <fullName evidence="8">Amylomaltase</fullName>
    </alternativeName>
    <alternativeName>
        <fullName evidence="9">Disproportionating enzyme</fullName>
    </alternativeName>
</protein>
<dbReference type="SUPFAM" id="SSF51445">
    <property type="entry name" value="(Trans)glycosidases"/>
    <property type="match status" value="1"/>
</dbReference>
<evidence type="ECO:0000256" key="4">
    <source>
        <dbReference type="ARBA" id="ARBA00020295"/>
    </source>
</evidence>
<evidence type="ECO:0000313" key="10">
    <source>
        <dbReference type="EMBL" id="RDW13080.1"/>
    </source>
</evidence>
<evidence type="ECO:0000313" key="11">
    <source>
        <dbReference type="Proteomes" id="UP000256679"/>
    </source>
</evidence>
<dbReference type="EMBL" id="QFCQ01000051">
    <property type="protein sequence ID" value="RDW13080.1"/>
    <property type="molecule type" value="Genomic_DNA"/>
</dbReference>
<dbReference type="Gene3D" id="3.20.20.80">
    <property type="entry name" value="Glycosidases"/>
    <property type="match status" value="1"/>
</dbReference>
<evidence type="ECO:0000256" key="9">
    <source>
        <dbReference type="ARBA" id="ARBA00031501"/>
    </source>
</evidence>
<dbReference type="Proteomes" id="UP000256679">
    <property type="component" value="Unassembled WGS sequence"/>
</dbReference>
<keyword evidence="6 10" id="KW-0808">Transferase</keyword>
<name>A0A3D8PAI7_9RHOB</name>
<evidence type="ECO:0000256" key="8">
    <source>
        <dbReference type="ARBA" id="ARBA00031423"/>
    </source>
</evidence>
<evidence type="ECO:0000256" key="2">
    <source>
        <dbReference type="ARBA" id="ARBA00005684"/>
    </source>
</evidence>
<sequence length="107" mass="11468">ADSRARARLAGQDAAAARQERTLEVAALDRLLPDDSPDALHGFLARTPSLLVAVQAELLLDMADQPNLPGTVGEYPNWQARLPVAAGDFPALPLVARTASIMRDNDR</sequence>
<evidence type="ECO:0000256" key="5">
    <source>
        <dbReference type="ARBA" id="ARBA00022676"/>
    </source>
</evidence>
<evidence type="ECO:0000256" key="7">
    <source>
        <dbReference type="ARBA" id="ARBA00023277"/>
    </source>
</evidence>
<keyword evidence="5" id="KW-0328">Glycosyltransferase</keyword>
<keyword evidence="7" id="KW-0119">Carbohydrate metabolism</keyword>